<dbReference type="Gene3D" id="3.40.50.150">
    <property type="entry name" value="Vaccinia Virus protein VP39"/>
    <property type="match status" value="1"/>
</dbReference>
<name>A0A6L9QIW1_9ACTN</name>
<dbReference type="GO" id="GO:0008168">
    <property type="term" value="F:methyltransferase activity"/>
    <property type="evidence" value="ECO:0007669"/>
    <property type="project" value="UniProtKB-KW"/>
</dbReference>
<evidence type="ECO:0000313" key="2">
    <source>
        <dbReference type="Proteomes" id="UP000475532"/>
    </source>
</evidence>
<dbReference type="GO" id="GO:0032259">
    <property type="term" value="P:methylation"/>
    <property type="evidence" value="ECO:0007669"/>
    <property type="project" value="UniProtKB-KW"/>
</dbReference>
<protein>
    <submittedName>
        <fullName evidence="1">SAM-dependent methyltransferase</fullName>
    </submittedName>
</protein>
<sequence length="288" mass="30915">MIHTLLVRWPRTEGGLVVADERTDGVPAGIDASVAHPARVYDVWLGGKDNYAADREAAELAVAANPDILLAVRANRAFLGRAVHHLAADVGIDQFLDIGTGIPASGNTHEVAQRAVPASRVVYVDNDPVVLAHARALLSSTPEGATGYLDADLRDVGTILEQAAETLDLTRPVALMLVAVLQYIADADDPYGIVTRLLEALPSGSHLVISHPASDIGAEQVAESMRRYNERAPQQEQATPRTHADVARFFDGLEMLEPGVVQLPTWRPGPGVDTDRQLPMWCGVARKP</sequence>
<dbReference type="PIRSF" id="PIRSF017393">
    <property type="entry name" value="MTase_SAV2177"/>
    <property type="match status" value="1"/>
</dbReference>
<proteinExistence type="predicted"/>
<accession>A0A6L9QIW1</accession>
<organism evidence="1 2">
    <name type="scientific">Actinomadura bangladeshensis</name>
    <dbReference type="NCBI Taxonomy" id="453573"/>
    <lineage>
        <taxon>Bacteria</taxon>
        <taxon>Bacillati</taxon>
        <taxon>Actinomycetota</taxon>
        <taxon>Actinomycetes</taxon>
        <taxon>Streptosporangiales</taxon>
        <taxon>Thermomonosporaceae</taxon>
        <taxon>Actinomadura</taxon>
    </lineage>
</organism>
<dbReference type="InterPro" id="IPR006764">
    <property type="entry name" value="SAM_dep_MeTrfase_SAV2177_type"/>
</dbReference>
<gene>
    <name evidence="1" type="ORF">G3I70_16180</name>
</gene>
<keyword evidence="1" id="KW-0489">Methyltransferase</keyword>
<dbReference type="AlphaFoldDB" id="A0A6L9QIW1"/>
<dbReference type="Proteomes" id="UP000475532">
    <property type="component" value="Unassembled WGS sequence"/>
</dbReference>
<reference evidence="1 2" key="1">
    <citation type="submission" date="2020-01" db="EMBL/GenBank/DDBJ databases">
        <title>Insect and environment-associated Actinomycetes.</title>
        <authorList>
            <person name="Currrie C."/>
            <person name="Chevrette M."/>
            <person name="Carlson C."/>
            <person name="Stubbendieck R."/>
            <person name="Wendt-Pienkowski E."/>
        </authorList>
    </citation>
    <scope>NUCLEOTIDE SEQUENCE [LARGE SCALE GENOMIC DNA]</scope>
    <source>
        <strain evidence="1 2">SID10258</strain>
    </source>
</reference>
<dbReference type="InterPro" id="IPR029063">
    <property type="entry name" value="SAM-dependent_MTases_sf"/>
</dbReference>
<dbReference type="SUPFAM" id="SSF53335">
    <property type="entry name" value="S-adenosyl-L-methionine-dependent methyltransferases"/>
    <property type="match status" value="1"/>
</dbReference>
<dbReference type="Pfam" id="PF04672">
    <property type="entry name" value="Methyltransf_19"/>
    <property type="match status" value="1"/>
</dbReference>
<keyword evidence="1" id="KW-0808">Transferase</keyword>
<comment type="caution">
    <text evidence="1">The sequence shown here is derived from an EMBL/GenBank/DDBJ whole genome shotgun (WGS) entry which is preliminary data.</text>
</comment>
<dbReference type="EMBL" id="JAAGLI010000389">
    <property type="protein sequence ID" value="NEA24014.1"/>
    <property type="molecule type" value="Genomic_DNA"/>
</dbReference>
<evidence type="ECO:0000313" key="1">
    <source>
        <dbReference type="EMBL" id="NEA24014.1"/>
    </source>
</evidence>